<name>A0AA86MX86_9BACT</name>
<dbReference type="KEGG" id="nti:DNFV4_01152"/>
<dbReference type="AlphaFoldDB" id="A0AA86MX86"/>
<dbReference type="Proteomes" id="UP001179121">
    <property type="component" value="Chromosome"/>
</dbReference>
<feature type="transmembrane region" description="Helical" evidence="1">
    <location>
        <begin position="15"/>
        <end position="36"/>
    </location>
</feature>
<reference evidence="2" key="1">
    <citation type="submission" date="2022-10" db="EMBL/GenBank/DDBJ databases">
        <authorList>
            <person name="Koch H."/>
        </authorList>
    </citation>
    <scope>NUCLEOTIDE SEQUENCE</scope>
    <source>
        <strain evidence="2">DNF</strain>
    </source>
</reference>
<sequence length="49" mass="5386">MATGTFSPHDLKGALILFLCFAMLAFICGLAALSTVMRPAKWSDRLENR</sequence>
<dbReference type="EMBL" id="OX365700">
    <property type="protein sequence ID" value="CAI4030723.1"/>
    <property type="molecule type" value="Genomic_DNA"/>
</dbReference>
<gene>
    <name evidence="2" type="ORF">DNFV4_01152</name>
</gene>
<evidence type="ECO:0000313" key="3">
    <source>
        <dbReference type="Proteomes" id="UP001179121"/>
    </source>
</evidence>
<keyword evidence="1" id="KW-0472">Membrane</keyword>
<evidence type="ECO:0000256" key="1">
    <source>
        <dbReference type="SAM" id="Phobius"/>
    </source>
</evidence>
<keyword evidence="1" id="KW-1133">Transmembrane helix</keyword>
<protein>
    <submittedName>
        <fullName evidence="2">Uncharacterized protein</fullName>
    </submittedName>
</protein>
<proteinExistence type="predicted"/>
<accession>A0AA86MX86</accession>
<dbReference type="RefSeq" id="WP_289267697.1">
    <property type="nucleotide sequence ID" value="NZ_OX365700.1"/>
</dbReference>
<keyword evidence="1" id="KW-0812">Transmembrane</keyword>
<evidence type="ECO:0000313" key="2">
    <source>
        <dbReference type="EMBL" id="CAI4030723.1"/>
    </source>
</evidence>
<organism evidence="2 3">
    <name type="scientific">Nitrospira tepida</name>
    <dbReference type="NCBI Taxonomy" id="2973512"/>
    <lineage>
        <taxon>Bacteria</taxon>
        <taxon>Pseudomonadati</taxon>
        <taxon>Nitrospirota</taxon>
        <taxon>Nitrospiria</taxon>
        <taxon>Nitrospirales</taxon>
        <taxon>Nitrospiraceae</taxon>
        <taxon>Nitrospira</taxon>
    </lineage>
</organism>
<keyword evidence="3" id="KW-1185">Reference proteome</keyword>